<name>A0A7K3VEW4_RHILE</name>
<organism evidence="1 2">
    <name type="scientific">Rhizobium leguminosarum</name>
    <dbReference type="NCBI Taxonomy" id="384"/>
    <lineage>
        <taxon>Bacteria</taxon>
        <taxon>Pseudomonadati</taxon>
        <taxon>Pseudomonadota</taxon>
        <taxon>Alphaproteobacteria</taxon>
        <taxon>Hyphomicrobiales</taxon>
        <taxon>Rhizobiaceae</taxon>
        <taxon>Rhizobium/Agrobacterium group</taxon>
        <taxon>Rhizobium</taxon>
    </lineage>
</organism>
<sequence length="52" mass="5830">MSFADTVAQWTQQEKDRLEAIFQTSVQIAVNELRKPIADGGRMPVQSGNLRP</sequence>
<comment type="caution">
    <text evidence="1">The sequence shown here is derived from an EMBL/GenBank/DDBJ whole genome shotgun (WGS) entry which is preliminary data.</text>
</comment>
<dbReference type="AlphaFoldDB" id="A0A7K3VEW4"/>
<accession>A0A7K3VEW4</accession>
<evidence type="ECO:0000313" key="1">
    <source>
        <dbReference type="EMBL" id="NEK15705.1"/>
    </source>
</evidence>
<dbReference type="EMBL" id="WUFV01000005">
    <property type="protein sequence ID" value="NEK15705.1"/>
    <property type="molecule type" value="Genomic_DNA"/>
</dbReference>
<evidence type="ECO:0000313" key="2">
    <source>
        <dbReference type="Proteomes" id="UP000471705"/>
    </source>
</evidence>
<dbReference type="RefSeq" id="WP_164046893.1">
    <property type="nucleotide sequence ID" value="NZ_WUFV01000005.1"/>
</dbReference>
<dbReference type="Proteomes" id="UP000471705">
    <property type="component" value="Unassembled WGS sequence"/>
</dbReference>
<proteinExistence type="predicted"/>
<protein>
    <submittedName>
        <fullName evidence="1">Uncharacterized protein</fullName>
    </submittedName>
</protein>
<gene>
    <name evidence="1" type="ORF">GR257_12665</name>
</gene>
<reference evidence="1 2" key="1">
    <citation type="submission" date="2019-12" db="EMBL/GenBank/DDBJ databases">
        <title>Rhizobium genotypes associated with high levels of biological nitrogen fixation by grain legumes in a temperate-maritime cropping system.</title>
        <authorList>
            <person name="Maluk M."/>
            <person name="Francesc Ferrando Molina F."/>
            <person name="Lopez Del Egido L."/>
            <person name="Lafos M."/>
            <person name="Langarica-Fuentes A."/>
            <person name="Gebre Yohannes G."/>
            <person name="Young M.W."/>
            <person name="Martin P."/>
            <person name="Gantlett R."/>
            <person name="Kenicer G."/>
            <person name="Hawes C."/>
            <person name="Begg G.S."/>
            <person name="Quilliam R.S."/>
            <person name="Squire G.R."/>
            <person name="Poole P.S."/>
            <person name="Young P.W."/>
            <person name="Iannetta P.M."/>
            <person name="James E.K."/>
        </authorList>
    </citation>
    <scope>NUCLEOTIDE SEQUENCE [LARGE SCALE GENOMIC DNA]</scope>
    <source>
        <strain evidence="1 2">JHI54</strain>
    </source>
</reference>